<dbReference type="EMBL" id="CP013909">
    <property type="protein sequence ID" value="ALW85094.1"/>
    <property type="molecule type" value="Genomic_DNA"/>
</dbReference>
<dbReference type="InterPro" id="IPR008220">
    <property type="entry name" value="HAT_MetX-like"/>
</dbReference>
<dbReference type="STRING" id="1411621.AUC43_08325"/>
<evidence type="ECO:0000313" key="4">
    <source>
        <dbReference type="Proteomes" id="UP000059542"/>
    </source>
</evidence>
<dbReference type="GO" id="GO:0009092">
    <property type="term" value="P:homoserine metabolic process"/>
    <property type="evidence" value="ECO:0007669"/>
    <property type="project" value="TreeGrafter"/>
</dbReference>
<dbReference type="Pfam" id="PF00561">
    <property type="entry name" value="Abhydrolase_1"/>
    <property type="match status" value="1"/>
</dbReference>
<evidence type="ECO:0000256" key="1">
    <source>
        <dbReference type="ARBA" id="ARBA00022679"/>
    </source>
</evidence>
<accession>A0A0U3SG08</accession>
<dbReference type="InterPro" id="IPR029058">
    <property type="entry name" value="AB_hydrolase_fold"/>
</dbReference>
<dbReference type="NCBIfam" id="NF005071">
    <property type="entry name" value="PRK06489.1"/>
    <property type="match status" value="1"/>
</dbReference>
<gene>
    <name evidence="3" type="ORF">AUC43_08325</name>
</gene>
<dbReference type="PANTHER" id="PTHR32268">
    <property type="entry name" value="HOMOSERINE O-ACETYLTRANSFERASE"/>
    <property type="match status" value="1"/>
</dbReference>
<organism evidence="3 4">
    <name type="scientific">Hymenobacter sedentarius</name>
    <dbReference type="NCBI Taxonomy" id="1411621"/>
    <lineage>
        <taxon>Bacteria</taxon>
        <taxon>Pseudomonadati</taxon>
        <taxon>Bacteroidota</taxon>
        <taxon>Cytophagia</taxon>
        <taxon>Cytophagales</taxon>
        <taxon>Hymenobacteraceae</taxon>
        <taxon>Hymenobacter</taxon>
    </lineage>
</organism>
<dbReference type="AlphaFoldDB" id="A0A0U3SG08"/>
<protein>
    <recommendedName>
        <fullName evidence="2">AB hydrolase-1 domain-containing protein</fullName>
    </recommendedName>
</protein>
<evidence type="ECO:0000313" key="3">
    <source>
        <dbReference type="EMBL" id="ALW85094.1"/>
    </source>
</evidence>
<dbReference type="GO" id="GO:0009086">
    <property type="term" value="P:methionine biosynthetic process"/>
    <property type="evidence" value="ECO:0007669"/>
    <property type="project" value="TreeGrafter"/>
</dbReference>
<dbReference type="OrthoDB" id="2247630at2"/>
<proteinExistence type="predicted"/>
<keyword evidence="1" id="KW-0808">Transferase</keyword>
<dbReference type="GO" id="GO:0004414">
    <property type="term" value="F:homoserine O-acetyltransferase activity"/>
    <property type="evidence" value="ECO:0007669"/>
    <property type="project" value="TreeGrafter"/>
</dbReference>
<evidence type="ECO:0000259" key="2">
    <source>
        <dbReference type="Pfam" id="PF00561"/>
    </source>
</evidence>
<sequence>MVFSRLGFLLTFCLVLLQVPGYAETRYPAPVEGDFVLPQFRFVSGETLPALNVHYTTVGQPRKDRSGKVVNAVVIMHGTTGAGNNFLSEQFAGRLFGPGQLLDAAKYYIILPDAIGHGKSSKPSNGLRMQFPKYTYDDMVLADYRLLTEKLGVGHARLIMGTSMGGMETWVWGYKYPDFMDALMPLASLPAEIAGRNRMLRKMAIDLIEMDPEWKGGAYTAQPKTGLTGAISSLIFMTSSPKQMQKAAPTRELAEAALAKTEARFFSSLDANDMIYQFDASRDYNPAPHLAAIKAPLFAINSADDQVNPPELGILEVEIKKVPKGRYILLPITDLTTGHGTHSNPAIWGSYLQELLVLMEKGKNVSN</sequence>
<reference evidence="3 4" key="1">
    <citation type="submission" date="2015-12" db="EMBL/GenBank/DDBJ databases">
        <authorList>
            <person name="Shamseldin A."/>
            <person name="Moawad H."/>
            <person name="Abd El-Rahim W.M."/>
            <person name="Sadowsky M.J."/>
        </authorList>
    </citation>
    <scope>NUCLEOTIDE SEQUENCE [LARGE SCALE GENOMIC DNA]</scope>
    <source>
        <strain evidence="3 4">DG5B</strain>
    </source>
</reference>
<name>A0A0U3SG08_9BACT</name>
<dbReference type="SUPFAM" id="SSF53474">
    <property type="entry name" value="alpha/beta-Hydrolases"/>
    <property type="match status" value="1"/>
</dbReference>
<keyword evidence="4" id="KW-1185">Reference proteome</keyword>
<feature type="domain" description="AB hydrolase-1" evidence="2">
    <location>
        <begin position="71"/>
        <end position="311"/>
    </location>
</feature>
<dbReference type="PANTHER" id="PTHR32268:SF11">
    <property type="entry name" value="HOMOSERINE O-ACETYLTRANSFERASE"/>
    <property type="match status" value="1"/>
</dbReference>
<dbReference type="Proteomes" id="UP000059542">
    <property type="component" value="Chromosome"/>
</dbReference>
<dbReference type="InterPro" id="IPR000073">
    <property type="entry name" value="AB_hydrolase_1"/>
</dbReference>
<dbReference type="Gene3D" id="3.40.50.1820">
    <property type="entry name" value="alpha/beta hydrolase"/>
    <property type="match status" value="1"/>
</dbReference>
<dbReference type="KEGG" id="hyg:AUC43_08325"/>